<feature type="domain" description="DUF4408" evidence="2">
    <location>
        <begin position="9"/>
        <end position="39"/>
    </location>
</feature>
<protein>
    <recommendedName>
        <fullName evidence="2">DUF4408 domain-containing protein</fullName>
    </recommendedName>
</protein>
<evidence type="ECO:0000313" key="4">
    <source>
        <dbReference type="Proteomes" id="UP000828251"/>
    </source>
</evidence>
<keyword evidence="1" id="KW-0812">Transmembrane</keyword>
<keyword evidence="1" id="KW-0472">Membrane</keyword>
<evidence type="ECO:0000256" key="1">
    <source>
        <dbReference type="SAM" id="Phobius"/>
    </source>
</evidence>
<reference evidence="3 4" key="1">
    <citation type="journal article" date="2021" name="Plant Biotechnol. J.">
        <title>Multi-omics assisted identification of the key and species-specific regulatory components of drought-tolerant mechanisms in Gossypium stocksii.</title>
        <authorList>
            <person name="Yu D."/>
            <person name="Ke L."/>
            <person name="Zhang D."/>
            <person name="Wu Y."/>
            <person name="Sun Y."/>
            <person name="Mei J."/>
            <person name="Sun J."/>
            <person name="Sun Y."/>
        </authorList>
    </citation>
    <scope>NUCLEOTIDE SEQUENCE [LARGE SCALE GENOMIC DNA]</scope>
    <source>
        <strain evidence="4">cv. E1</strain>
        <tissue evidence="3">Leaf</tissue>
    </source>
</reference>
<comment type="caution">
    <text evidence="3">The sequence shown here is derived from an EMBL/GenBank/DDBJ whole genome shotgun (WGS) entry which is preliminary data.</text>
</comment>
<dbReference type="Pfam" id="PF14364">
    <property type="entry name" value="DUF4408"/>
    <property type="match status" value="1"/>
</dbReference>
<gene>
    <name evidence="3" type="ORF">J1N35_025004</name>
</gene>
<name>A0A9D3ZX93_9ROSI</name>
<accession>A0A9D3ZX93</accession>
<keyword evidence="4" id="KW-1185">Reference proteome</keyword>
<dbReference type="AlphaFoldDB" id="A0A9D3ZX93"/>
<dbReference type="EMBL" id="JAIQCV010000008">
    <property type="protein sequence ID" value="KAH1072676.1"/>
    <property type="molecule type" value="Genomic_DNA"/>
</dbReference>
<evidence type="ECO:0000259" key="2">
    <source>
        <dbReference type="Pfam" id="PF14364"/>
    </source>
</evidence>
<keyword evidence="1" id="KW-1133">Transmembrane helix</keyword>
<feature type="transmembrane region" description="Helical" evidence="1">
    <location>
        <begin position="20"/>
        <end position="39"/>
    </location>
</feature>
<dbReference type="InterPro" id="IPR025520">
    <property type="entry name" value="DUF4408"/>
</dbReference>
<proteinExistence type="predicted"/>
<sequence length="76" mass="8234">MSTVPFSFLWASIFTRFTPTIFFVFLNITIGIIFFTSTFSTNNSGAAAFGSVGDGLSLHDGDETNDSRLFPSPSVL</sequence>
<evidence type="ECO:0000313" key="3">
    <source>
        <dbReference type="EMBL" id="KAH1072676.1"/>
    </source>
</evidence>
<organism evidence="3 4">
    <name type="scientific">Gossypium stocksii</name>
    <dbReference type="NCBI Taxonomy" id="47602"/>
    <lineage>
        <taxon>Eukaryota</taxon>
        <taxon>Viridiplantae</taxon>
        <taxon>Streptophyta</taxon>
        <taxon>Embryophyta</taxon>
        <taxon>Tracheophyta</taxon>
        <taxon>Spermatophyta</taxon>
        <taxon>Magnoliopsida</taxon>
        <taxon>eudicotyledons</taxon>
        <taxon>Gunneridae</taxon>
        <taxon>Pentapetalae</taxon>
        <taxon>rosids</taxon>
        <taxon>malvids</taxon>
        <taxon>Malvales</taxon>
        <taxon>Malvaceae</taxon>
        <taxon>Malvoideae</taxon>
        <taxon>Gossypium</taxon>
    </lineage>
</organism>
<dbReference type="Proteomes" id="UP000828251">
    <property type="component" value="Unassembled WGS sequence"/>
</dbReference>